<organism evidence="6 7">
    <name type="scientific">Porites lobata</name>
    <dbReference type="NCBI Taxonomy" id="104759"/>
    <lineage>
        <taxon>Eukaryota</taxon>
        <taxon>Metazoa</taxon>
        <taxon>Cnidaria</taxon>
        <taxon>Anthozoa</taxon>
        <taxon>Hexacorallia</taxon>
        <taxon>Scleractinia</taxon>
        <taxon>Fungiina</taxon>
        <taxon>Poritidae</taxon>
        <taxon>Porites</taxon>
    </lineage>
</organism>
<keyword evidence="7" id="KW-1185">Reference proteome</keyword>
<sequence>MLSAKQASGSFLSSLQFTRDALMDFSRGSQRTVNITLEPKKTTRIKVDESVMKTAYPGFATIPSDLIKDSLDPSMRKDLPKNLLTTITYDRGVKQVILVPVKEKVLIKQTKREVYKSRTSPSNKFMKAIKDIELAEANANALGVKYSYSTLAKLKSLVEKAIQSKSYIYARQIVGKIMYLLSTKAKSSSRKKRSSTSEGKAFLQDLRKKVGATKFDSFLAVQGDVGLMFAIDDTGSMGNEIEAAKKIAKDIINYRERKVPIKEYILSPFNDPYPSDPVIVKTETEAGEFEEEIDKLRAHGGGDCPEYTFEGMRGALNNMGEDGSPLYVFTDAGPKDARAADIEEVKMLAKDRGVAINFLTTGSCRSRGYSSHDPRNLHPDFLDLAKSTSGLAIMFNNARELEKVSSLTIGTLDGDATVSTGSTKTSRKKRSSAGLTDSRYSIPVDDSIEKMSVTITTATGGRGIVLKNADNVEITSGKLSLSHITIYEISNPRKGTWTLTVPGSNGDHEFSVKSSSDSNLDFDHYFLITLSWRRRSTEVPVSNPVVGKPLNKIIISVAGSEKLDKSSLRLQLVTTEGKYISDLTLQPQDQGRFLVDFNAHAHGQPFKLKLKGMTQKGYPFERISHKIHKTTTAILRGTYASNYYTLTLGRTTFIRFQLCNFGATETFDFLVAKDTRRYVFRRRLSPKRVIKGRCVYISIFAKATRSEDVGKTDAVFIILKGRISRTVISETVHLLVDN</sequence>
<comment type="subcellular location">
    <subcellularLocation>
        <location evidence="1">Secreted</location>
    </subcellularLocation>
</comment>
<evidence type="ECO:0000256" key="2">
    <source>
        <dbReference type="ARBA" id="ARBA00022525"/>
    </source>
</evidence>
<gene>
    <name evidence="6" type="ORF">PLOB_00006764</name>
</gene>
<dbReference type="PANTHER" id="PTHR14905">
    <property type="entry name" value="NG37"/>
    <property type="match status" value="1"/>
</dbReference>
<feature type="domain" description="Hemicentin-1-like von Willebrand factor A" evidence="5">
    <location>
        <begin position="227"/>
        <end position="396"/>
    </location>
</feature>
<dbReference type="Proteomes" id="UP001159405">
    <property type="component" value="Unassembled WGS sequence"/>
</dbReference>
<dbReference type="Pfam" id="PF25106">
    <property type="entry name" value="VWA_4"/>
    <property type="match status" value="1"/>
</dbReference>
<dbReference type="Gene3D" id="3.40.50.410">
    <property type="entry name" value="von Willebrand factor, type A domain"/>
    <property type="match status" value="1"/>
</dbReference>
<dbReference type="InterPro" id="IPR056861">
    <property type="entry name" value="HMCN1-like_VWA"/>
</dbReference>
<protein>
    <recommendedName>
        <fullName evidence="5">Hemicentin-1-like von Willebrand factor A domain-containing protein</fullName>
    </recommendedName>
</protein>
<keyword evidence="2" id="KW-0964">Secreted</keyword>
<feature type="region of interest" description="Disordered" evidence="4">
    <location>
        <begin position="415"/>
        <end position="435"/>
    </location>
</feature>
<reference evidence="6 7" key="1">
    <citation type="submission" date="2022-05" db="EMBL/GenBank/DDBJ databases">
        <authorList>
            <consortium name="Genoscope - CEA"/>
            <person name="William W."/>
        </authorList>
    </citation>
    <scope>NUCLEOTIDE SEQUENCE [LARGE SCALE GENOMIC DNA]</scope>
</reference>
<name>A0ABN8QHB6_9CNID</name>
<dbReference type="EMBL" id="CALNXK010000130">
    <property type="protein sequence ID" value="CAH3164627.1"/>
    <property type="molecule type" value="Genomic_DNA"/>
</dbReference>
<evidence type="ECO:0000259" key="5">
    <source>
        <dbReference type="Pfam" id="PF25106"/>
    </source>
</evidence>
<keyword evidence="3" id="KW-0732">Signal</keyword>
<dbReference type="InterPro" id="IPR036465">
    <property type="entry name" value="vWFA_dom_sf"/>
</dbReference>
<evidence type="ECO:0000256" key="1">
    <source>
        <dbReference type="ARBA" id="ARBA00004613"/>
    </source>
</evidence>
<evidence type="ECO:0000256" key="3">
    <source>
        <dbReference type="ARBA" id="ARBA00022729"/>
    </source>
</evidence>
<comment type="caution">
    <text evidence="6">The sequence shown here is derived from an EMBL/GenBank/DDBJ whole genome shotgun (WGS) entry which is preliminary data.</text>
</comment>
<evidence type="ECO:0000313" key="7">
    <source>
        <dbReference type="Proteomes" id="UP001159405"/>
    </source>
</evidence>
<dbReference type="PANTHER" id="PTHR14905:SF7">
    <property type="entry name" value="VON WILLEBRAND FACTOR A DOMAIN-CONTAINING PROTEIN 7"/>
    <property type="match status" value="1"/>
</dbReference>
<accession>A0ABN8QHB6</accession>
<evidence type="ECO:0000256" key="4">
    <source>
        <dbReference type="SAM" id="MobiDB-lite"/>
    </source>
</evidence>
<dbReference type="InterPro" id="IPR052577">
    <property type="entry name" value="VWA7"/>
</dbReference>
<dbReference type="SUPFAM" id="SSF53300">
    <property type="entry name" value="vWA-like"/>
    <property type="match status" value="1"/>
</dbReference>
<evidence type="ECO:0000313" key="6">
    <source>
        <dbReference type="EMBL" id="CAH3164627.1"/>
    </source>
</evidence>
<proteinExistence type="predicted"/>